<gene>
    <name evidence="7" type="ordered locus">Dtox_3574</name>
</gene>
<dbReference type="InterPro" id="IPR017896">
    <property type="entry name" value="4Fe4S_Fe-S-bd"/>
</dbReference>
<keyword evidence="4" id="KW-0408">Iron</keyword>
<sequence>MTENCNISNTSSQPLKYDLKFLREVRSLENGAYVTTCMQCGMCAIACATREIMDYSPRSLFNLIKLGKKEEVMNSNTMWMCTSCLTCKARCPRGIPLVDVMHDLKMLAIQQGNVSYPQAAFYQAFWEEVKTRGRVFEGGIMARYALKRGLGEIKKLFGMKDLGMDMLYHGRMPLMPPAKIKGLKDLQKIIDKAQNIMRREAK</sequence>
<organism evidence="7 8">
    <name type="scientific">Desulfofarcimen acetoxidans (strain ATCC 49208 / DSM 771 / KCTC 5769 / VKM B-1644 / 5575)</name>
    <name type="common">Desulfotomaculum acetoxidans</name>
    <dbReference type="NCBI Taxonomy" id="485916"/>
    <lineage>
        <taxon>Bacteria</taxon>
        <taxon>Bacillati</taxon>
        <taxon>Bacillota</taxon>
        <taxon>Clostridia</taxon>
        <taxon>Eubacteriales</taxon>
        <taxon>Peptococcaceae</taxon>
        <taxon>Desulfofarcimen</taxon>
    </lineage>
</organism>
<accession>C8VVZ9</accession>
<dbReference type="GO" id="GO:0005886">
    <property type="term" value="C:plasma membrane"/>
    <property type="evidence" value="ECO:0007669"/>
    <property type="project" value="TreeGrafter"/>
</dbReference>
<evidence type="ECO:0000256" key="4">
    <source>
        <dbReference type="ARBA" id="ARBA00023004"/>
    </source>
</evidence>
<name>C8VVZ9_DESAS</name>
<dbReference type="InterPro" id="IPR051460">
    <property type="entry name" value="HdrC_iron-sulfur_subunit"/>
</dbReference>
<dbReference type="AlphaFoldDB" id="C8VVZ9"/>
<feature type="domain" description="4Fe-4S ferredoxin-type" evidence="6">
    <location>
        <begin position="34"/>
        <end position="95"/>
    </location>
</feature>
<dbReference type="Gene3D" id="1.10.1060.10">
    <property type="entry name" value="Alpha-helical ferredoxin"/>
    <property type="match status" value="1"/>
</dbReference>
<keyword evidence="2" id="KW-0479">Metal-binding</keyword>
<dbReference type="eggNOG" id="COG1150">
    <property type="taxonomic scope" value="Bacteria"/>
</dbReference>
<dbReference type="PANTHER" id="PTHR43255:SF1">
    <property type="entry name" value="IRON-SULFUR-BINDING OXIDOREDUCTASE FADF-RELATED"/>
    <property type="match status" value="1"/>
</dbReference>
<dbReference type="InterPro" id="IPR009051">
    <property type="entry name" value="Helical_ferredxn"/>
</dbReference>
<dbReference type="Proteomes" id="UP000002217">
    <property type="component" value="Chromosome"/>
</dbReference>
<dbReference type="InterPro" id="IPR017900">
    <property type="entry name" value="4Fe4S_Fe_S_CS"/>
</dbReference>
<keyword evidence="8" id="KW-1185">Reference proteome</keyword>
<dbReference type="HOGENOM" id="CLU_093432_1_0_9"/>
<dbReference type="PROSITE" id="PS00198">
    <property type="entry name" value="4FE4S_FER_1"/>
    <property type="match status" value="1"/>
</dbReference>
<dbReference type="GO" id="GO:0016491">
    <property type="term" value="F:oxidoreductase activity"/>
    <property type="evidence" value="ECO:0007669"/>
    <property type="project" value="UniProtKB-KW"/>
</dbReference>
<dbReference type="PANTHER" id="PTHR43255">
    <property type="entry name" value="IRON-SULFUR-BINDING OXIDOREDUCTASE FADF-RELATED-RELATED"/>
    <property type="match status" value="1"/>
</dbReference>
<dbReference type="RefSeq" id="WP_015758973.1">
    <property type="nucleotide sequence ID" value="NC_013216.1"/>
</dbReference>
<keyword evidence="1" id="KW-0004">4Fe-4S</keyword>
<dbReference type="GO" id="GO:0051539">
    <property type="term" value="F:4 iron, 4 sulfur cluster binding"/>
    <property type="evidence" value="ECO:0007669"/>
    <property type="project" value="UniProtKB-KW"/>
</dbReference>
<dbReference type="SUPFAM" id="SSF46548">
    <property type="entry name" value="alpha-helical ferredoxin"/>
    <property type="match status" value="1"/>
</dbReference>
<protein>
    <submittedName>
        <fullName evidence="7">Heterodisulfide reductase subunit C-like protein</fullName>
    </submittedName>
</protein>
<proteinExistence type="predicted"/>
<dbReference type="KEGG" id="dae:Dtox_3574"/>
<evidence type="ECO:0000259" key="6">
    <source>
        <dbReference type="Pfam" id="PF13183"/>
    </source>
</evidence>
<evidence type="ECO:0000256" key="2">
    <source>
        <dbReference type="ARBA" id="ARBA00022723"/>
    </source>
</evidence>
<dbReference type="OrthoDB" id="9794954at2"/>
<reference evidence="7 8" key="1">
    <citation type="journal article" date="2009" name="Stand. Genomic Sci.">
        <title>Complete genome sequence of Desulfotomaculum acetoxidans type strain (5575).</title>
        <authorList>
            <person name="Spring S."/>
            <person name="Lapidus A."/>
            <person name="Schroder M."/>
            <person name="Gleim D."/>
            <person name="Sims D."/>
            <person name="Meincke L."/>
            <person name="Glavina Del Rio T."/>
            <person name="Tice H."/>
            <person name="Copeland A."/>
            <person name="Cheng J.F."/>
            <person name="Lucas S."/>
            <person name="Chen F."/>
            <person name="Nolan M."/>
            <person name="Bruce D."/>
            <person name="Goodwin L."/>
            <person name="Pitluck S."/>
            <person name="Ivanova N."/>
            <person name="Mavromatis K."/>
            <person name="Mikhailova N."/>
            <person name="Pati A."/>
            <person name="Chen A."/>
            <person name="Palaniappan K."/>
            <person name="Land M."/>
            <person name="Hauser L."/>
            <person name="Chang Y.J."/>
            <person name="Jeffries C.D."/>
            <person name="Chain P."/>
            <person name="Saunders E."/>
            <person name="Brettin T."/>
            <person name="Detter J.C."/>
            <person name="Goker M."/>
            <person name="Bristow J."/>
            <person name="Eisen J.A."/>
            <person name="Markowitz V."/>
            <person name="Hugenholtz P."/>
            <person name="Kyrpides N.C."/>
            <person name="Klenk H.P."/>
            <person name="Han C."/>
        </authorList>
    </citation>
    <scope>NUCLEOTIDE SEQUENCE [LARGE SCALE GENOMIC DNA]</scope>
    <source>
        <strain evidence="8">ATCC 49208 / DSM 771 / VKM B-1644</strain>
    </source>
</reference>
<evidence type="ECO:0000256" key="1">
    <source>
        <dbReference type="ARBA" id="ARBA00022485"/>
    </source>
</evidence>
<evidence type="ECO:0000256" key="5">
    <source>
        <dbReference type="ARBA" id="ARBA00023014"/>
    </source>
</evidence>
<dbReference type="Pfam" id="PF13183">
    <property type="entry name" value="Fer4_8"/>
    <property type="match status" value="1"/>
</dbReference>
<dbReference type="STRING" id="485916.Dtox_3574"/>
<evidence type="ECO:0000313" key="7">
    <source>
        <dbReference type="EMBL" id="ACV64286.1"/>
    </source>
</evidence>
<evidence type="ECO:0000256" key="3">
    <source>
        <dbReference type="ARBA" id="ARBA00023002"/>
    </source>
</evidence>
<evidence type="ECO:0000313" key="8">
    <source>
        <dbReference type="Proteomes" id="UP000002217"/>
    </source>
</evidence>
<keyword evidence="3" id="KW-0560">Oxidoreductase</keyword>
<keyword evidence="5" id="KW-0411">Iron-sulfur</keyword>
<dbReference type="EMBL" id="CP001720">
    <property type="protein sequence ID" value="ACV64286.1"/>
    <property type="molecule type" value="Genomic_DNA"/>
</dbReference>
<dbReference type="GO" id="GO:0046872">
    <property type="term" value="F:metal ion binding"/>
    <property type="evidence" value="ECO:0007669"/>
    <property type="project" value="UniProtKB-KW"/>
</dbReference>